<feature type="transmembrane region" description="Helical" evidence="7">
    <location>
        <begin position="274"/>
        <end position="296"/>
    </location>
</feature>
<feature type="transmembrane region" description="Helical" evidence="7">
    <location>
        <begin position="111"/>
        <end position="135"/>
    </location>
</feature>
<dbReference type="Proteomes" id="UP001153387">
    <property type="component" value="Unassembled WGS sequence"/>
</dbReference>
<dbReference type="PANTHER" id="PTHR30193">
    <property type="entry name" value="ABC TRANSPORTER PERMEASE PROTEIN"/>
    <property type="match status" value="1"/>
</dbReference>
<keyword evidence="10" id="KW-1185">Reference proteome</keyword>
<feature type="transmembrane region" description="Helical" evidence="7">
    <location>
        <begin position="175"/>
        <end position="197"/>
    </location>
</feature>
<keyword evidence="4 7" id="KW-0812">Transmembrane</keyword>
<evidence type="ECO:0000256" key="4">
    <source>
        <dbReference type="ARBA" id="ARBA00022692"/>
    </source>
</evidence>
<keyword evidence="6 7" id="KW-0472">Membrane</keyword>
<keyword evidence="2 7" id="KW-0813">Transport</keyword>
<feature type="transmembrane region" description="Helical" evidence="7">
    <location>
        <begin position="78"/>
        <end position="99"/>
    </location>
</feature>
<evidence type="ECO:0000256" key="2">
    <source>
        <dbReference type="ARBA" id="ARBA00022448"/>
    </source>
</evidence>
<organism evidence="9 10">
    <name type="scientific">Cohnella ginsengisoli</name>
    <dbReference type="NCBI Taxonomy" id="425004"/>
    <lineage>
        <taxon>Bacteria</taxon>
        <taxon>Bacillati</taxon>
        <taxon>Bacillota</taxon>
        <taxon>Bacilli</taxon>
        <taxon>Bacillales</taxon>
        <taxon>Paenibacillaceae</taxon>
        <taxon>Cohnella</taxon>
    </lineage>
</organism>
<dbReference type="Pfam" id="PF00528">
    <property type="entry name" value="BPD_transp_1"/>
    <property type="match status" value="1"/>
</dbReference>
<dbReference type="AlphaFoldDB" id="A0A9X4KMT3"/>
<dbReference type="PROSITE" id="PS50928">
    <property type="entry name" value="ABC_TM1"/>
    <property type="match status" value="1"/>
</dbReference>
<keyword evidence="3" id="KW-1003">Cell membrane</keyword>
<proteinExistence type="inferred from homology"/>
<feature type="transmembrane region" description="Helical" evidence="7">
    <location>
        <begin position="12"/>
        <end position="32"/>
    </location>
</feature>
<evidence type="ECO:0000256" key="1">
    <source>
        <dbReference type="ARBA" id="ARBA00004651"/>
    </source>
</evidence>
<gene>
    <name evidence="9" type="ORF">OMP38_31465</name>
</gene>
<evidence type="ECO:0000256" key="7">
    <source>
        <dbReference type="RuleBase" id="RU363032"/>
    </source>
</evidence>
<evidence type="ECO:0000313" key="10">
    <source>
        <dbReference type="Proteomes" id="UP001153387"/>
    </source>
</evidence>
<evidence type="ECO:0000259" key="8">
    <source>
        <dbReference type="PROSITE" id="PS50928"/>
    </source>
</evidence>
<sequence length="363" mass="40145">MRRKSVSYSRFGYMFSLPFILAFLVFSFYPVLYTAVIGFTDMKGVIPKPVHILDNPFGNFTDLIMHNTSFRISLANTALIWALNFIPQIGLALLLTAWFTNQRLKVRGQGAFKVLLYMPNIITASTIAVLFNSLFSYPMGPINSLFESLGWIDAPVNFLQDKTTARGIVAFIQFWMWYGNTMIILIAGVMGINPALFEAASIDGANGWQTFMRITLPSLKTIMLYTLITSMIGGLQLFDIPQLFLFGGPDDATLTTSVFIYGQAFKGSYMFNKAAAASMIMFAIAAILSGLLFYLMRDRDASRIKKAQKKNEKGCASGGKGGCDSWQTSGWNPEPPFTLTGRSSTSYASSWRCLASCRSGSCS</sequence>
<feature type="domain" description="ABC transmembrane type-1" evidence="8">
    <location>
        <begin position="70"/>
        <end position="292"/>
    </location>
</feature>
<dbReference type="InterPro" id="IPR035906">
    <property type="entry name" value="MetI-like_sf"/>
</dbReference>
<comment type="subcellular location">
    <subcellularLocation>
        <location evidence="1 7">Cell membrane</location>
        <topology evidence="1 7">Multi-pass membrane protein</topology>
    </subcellularLocation>
</comment>
<evidence type="ECO:0000256" key="3">
    <source>
        <dbReference type="ARBA" id="ARBA00022475"/>
    </source>
</evidence>
<keyword evidence="5 7" id="KW-1133">Transmembrane helix</keyword>
<dbReference type="PANTHER" id="PTHR30193:SF37">
    <property type="entry name" value="INNER MEMBRANE ABC TRANSPORTER PERMEASE PROTEIN YCJO"/>
    <property type="match status" value="1"/>
</dbReference>
<comment type="caution">
    <text evidence="9">The sequence shown here is derived from an EMBL/GenBank/DDBJ whole genome shotgun (WGS) entry which is preliminary data.</text>
</comment>
<dbReference type="InterPro" id="IPR000515">
    <property type="entry name" value="MetI-like"/>
</dbReference>
<reference evidence="9 10" key="1">
    <citation type="submission" date="2022-10" db="EMBL/GenBank/DDBJ databases">
        <title>Comparative genomic analysis of Cohnella hashimotonis sp. nov., isolated from the International Space Station.</title>
        <authorList>
            <person name="Simpson A."/>
            <person name="Venkateswaran K."/>
        </authorList>
    </citation>
    <scope>NUCLEOTIDE SEQUENCE [LARGE SCALE GENOMIC DNA]</scope>
    <source>
        <strain evidence="9 10">DSM 18997</strain>
    </source>
</reference>
<dbReference type="RefSeq" id="WP_277568569.1">
    <property type="nucleotide sequence ID" value="NZ_JAPDHZ010000008.1"/>
</dbReference>
<comment type="similarity">
    <text evidence="7">Belongs to the binding-protein-dependent transport system permease family.</text>
</comment>
<dbReference type="EMBL" id="JAPDHZ010000008">
    <property type="protein sequence ID" value="MDG0794846.1"/>
    <property type="molecule type" value="Genomic_DNA"/>
</dbReference>
<dbReference type="GO" id="GO:0055085">
    <property type="term" value="P:transmembrane transport"/>
    <property type="evidence" value="ECO:0007669"/>
    <property type="project" value="InterPro"/>
</dbReference>
<dbReference type="Gene3D" id="1.10.3720.10">
    <property type="entry name" value="MetI-like"/>
    <property type="match status" value="1"/>
</dbReference>
<dbReference type="CDD" id="cd06261">
    <property type="entry name" value="TM_PBP2"/>
    <property type="match status" value="1"/>
</dbReference>
<evidence type="ECO:0000256" key="6">
    <source>
        <dbReference type="ARBA" id="ARBA00023136"/>
    </source>
</evidence>
<dbReference type="GO" id="GO:0005886">
    <property type="term" value="C:plasma membrane"/>
    <property type="evidence" value="ECO:0007669"/>
    <property type="project" value="UniProtKB-SubCell"/>
</dbReference>
<accession>A0A9X4KMT3</accession>
<protein>
    <submittedName>
        <fullName evidence="9">Sugar ABC transporter permease</fullName>
    </submittedName>
</protein>
<name>A0A9X4KMT3_9BACL</name>
<feature type="transmembrane region" description="Helical" evidence="7">
    <location>
        <begin position="218"/>
        <end position="238"/>
    </location>
</feature>
<dbReference type="SUPFAM" id="SSF161098">
    <property type="entry name" value="MetI-like"/>
    <property type="match status" value="1"/>
</dbReference>
<dbReference type="InterPro" id="IPR051393">
    <property type="entry name" value="ABC_transporter_permease"/>
</dbReference>
<evidence type="ECO:0000313" key="9">
    <source>
        <dbReference type="EMBL" id="MDG0794846.1"/>
    </source>
</evidence>
<evidence type="ECO:0000256" key="5">
    <source>
        <dbReference type="ARBA" id="ARBA00022989"/>
    </source>
</evidence>